<name>A0AAD0BWT4_STEMA</name>
<gene>
    <name evidence="8" type="ORF">SmaCSM2_11125</name>
</gene>
<feature type="region of interest" description="Disordered" evidence="6">
    <location>
        <begin position="149"/>
        <end position="186"/>
    </location>
</feature>
<dbReference type="AlphaFoldDB" id="A0AAD0BWT4"/>
<accession>A0AAD0BWT4</accession>
<reference evidence="8 9" key="1">
    <citation type="submission" date="2017-12" db="EMBL/GenBank/DDBJ databases">
        <title>Complete Genome Sequence of Stenotrophomonas maltophilia CSM2.</title>
        <authorList>
            <person name="Castro-Jaimes S."/>
            <person name="Lopez-Leal G."/>
            <person name="Barberena Jonas C."/>
            <person name="Bustos P."/>
            <person name="Perez-Oseguera A."/>
            <person name="Cevallos M.A."/>
        </authorList>
    </citation>
    <scope>NUCLEOTIDE SEQUENCE [LARGE SCALE GENOMIC DNA]</scope>
    <source>
        <strain evidence="8 9">CSM2</strain>
    </source>
</reference>
<dbReference type="Proteomes" id="UP000234414">
    <property type="component" value="Chromosome"/>
</dbReference>
<evidence type="ECO:0000313" key="8">
    <source>
        <dbReference type="EMBL" id="AUI09752.1"/>
    </source>
</evidence>
<evidence type="ECO:0000256" key="3">
    <source>
        <dbReference type="ARBA" id="ARBA00022723"/>
    </source>
</evidence>
<evidence type="ECO:0000256" key="5">
    <source>
        <dbReference type="ARBA" id="ARBA00022833"/>
    </source>
</evidence>
<evidence type="ECO:0000259" key="7">
    <source>
        <dbReference type="PROSITE" id="PS51747"/>
    </source>
</evidence>
<dbReference type="InterPro" id="IPR015517">
    <property type="entry name" value="dCMP_deaminase-rel"/>
</dbReference>
<protein>
    <submittedName>
        <fullName evidence="8">CMP deaminase</fullName>
    </submittedName>
</protein>
<dbReference type="GO" id="GO:0004132">
    <property type="term" value="F:dCMP deaminase activity"/>
    <property type="evidence" value="ECO:0007669"/>
    <property type="project" value="TreeGrafter"/>
</dbReference>
<keyword evidence="5" id="KW-0862">Zinc</keyword>
<dbReference type="PANTHER" id="PTHR11086:SF18">
    <property type="entry name" value="DEOXYCYTIDYLATE DEAMINASE"/>
    <property type="match status" value="1"/>
</dbReference>
<feature type="domain" description="CMP/dCMP-type deaminase" evidence="7">
    <location>
        <begin position="1"/>
        <end position="133"/>
    </location>
</feature>
<dbReference type="InterPro" id="IPR016193">
    <property type="entry name" value="Cytidine_deaminase-like"/>
</dbReference>
<dbReference type="InterPro" id="IPR016192">
    <property type="entry name" value="APOBEC/CMP_deaminase_Zn-bd"/>
</dbReference>
<dbReference type="InterPro" id="IPR035105">
    <property type="entry name" value="Deoxycytidylate_deaminase_dom"/>
</dbReference>
<dbReference type="Gene3D" id="3.40.140.10">
    <property type="entry name" value="Cytidine Deaminase, domain 2"/>
    <property type="match status" value="1"/>
</dbReference>
<dbReference type="GO" id="GO:0005737">
    <property type="term" value="C:cytoplasm"/>
    <property type="evidence" value="ECO:0007669"/>
    <property type="project" value="TreeGrafter"/>
</dbReference>
<feature type="compositionally biased region" description="Basic residues" evidence="6">
    <location>
        <begin position="168"/>
        <end position="186"/>
    </location>
</feature>
<dbReference type="Pfam" id="PF00383">
    <property type="entry name" value="dCMP_cyt_deam_1"/>
    <property type="match status" value="1"/>
</dbReference>
<dbReference type="CDD" id="cd01286">
    <property type="entry name" value="deoxycytidylate_deaminase"/>
    <property type="match status" value="1"/>
</dbReference>
<evidence type="ECO:0000256" key="4">
    <source>
        <dbReference type="ARBA" id="ARBA00022801"/>
    </source>
</evidence>
<dbReference type="GO" id="GO:0008270">
    <property type="term" value="F:zinc ion binding"/>
    <property type="evidence" value="ECO:0007669"/>
    <property type="project" value="InterPro"/>
</dbReference>
<dbReference type="SUPFAM" id="SSF53927">
    <property type="entry name" value="Cytidine deaminase-like"/>
    <property type="match status" value="1"/>
</dbReference>
<dbReference type="PANTHER" id="PTHR11086">
    <property type="entry name" value="DEOXYCYTIDYLATE DEAMINASE-RELATED"/>
    <property type="match status" value="1"/>
</dbReference>
<evidence type="ECO:0000256" key="6">
    <source>
        <dbReference type="SAM" id="MobiDB-lite"/>
    </source>
</evidence>
<keyword evidence="3" id="KW-0479">Metal-binding</keyword>
<sequence length="186" mass="20477">MTIAIAVRENANCLGRKVGAVIVRDDRIVSTGYNGTPEGIKNCCDGGCVRCKDRETYQASVGYDVCICVHAEQNAIVSAARFGNGVEGATVYSTLRPCFDCTKAMVQAKIKAIYYLHDWQHPIAALREQYNVLQSKGFDNRVHKLDIEDPRADWANNRQPAASVAVKPKAKAPPRRSAVAKKPKRK</sequence>
<evidence type="ECO:0000256" key="1">
    <source>
        <dbReference type="ARBA" id="ARBA00001947"/>
    </source>
</evidence>
<dbReference type="PROSITE" id="PS51747">
    <property type="entry name" value="CYT_DCMP_DEAMINASES_2"/>
    <property type="match status" value="1"/>
</dbReference>
<dbReference type="EMBL" id="CP025298">
    <property type="protein sequence ID" value="AUI09752.1"/>
    <property type="molecule type" value="Genomic_DNA"/>
</dbReference>
<evidence type="ECO:0000313" key="9">
    <source>
        <dbReference type="Proteomes" id="UP000234414"/>
    </source>
</evidence>
<organism evidence="8 9">
    <name type="scientific">Stenotrophomonas maltophilia</name>
    <name type="common">Pseudomonas maltophilia</name>
    <name type="synonym">Xanthomonas maltophilia</name>
    <dbReference type="NCBI Taxonomy" id="40324"/>
    <lineage>
        <taxon>Bacteria</taxon>
        <taxon>Pseudomonadati</taxon>
        <taxon>Pseudomonadota</taxon>
        <taxon>Gammaproteobacteria</taxon>
        <taxon>Lysobacterales</taxon>
        <taxon>Lysobacteraceae</taxon>
        <taxon>Stenotrophomonas</taxon>
        <taxon>Stenotrophomonas maltophilia group</taxon>
    </lineage>
</organism>
<evidence type="ECO:0000256" key="2">
    <source>
        <dbReference type="ARBA" id="ARBA00006576"/>
    </source>
</evidence>
<comment type="cofactor">
    <cofactor evidence="1">
        <name>Zn(2+)</name>
        <dbReference type="ChEBI" id="CHEBI:29105"/>
    </cofactor>
</comment>
<keyword evidence="4" id="KW-0378">Hydrolase</keyword>
<proteinExistence type="inferred from homology"/>
<comment type="similarity">
    <text evidence="2">Belongs to the cytidine and deoxycytidylate deaminase family.</text>
</comment>
<dbReference type="InterPro" id="IPR002125">
    <property type="entry name" value="CMP_dCMP_dom"/>
</dbReference>
<dbReference type="PROSITE" id="PS00903">
    <property type="entry name" value="CYT_DCMP_DEAMINASES_1"/>
    <property type="match status" value="1"/>
</dbReference>